<evidence type="ECO:0000256" key="1">
    <source>
        <dbReference type="SAM" id="MobiDB-lite"/>
    </source>
</evidence>
<accession>A0ABS3S9R7</accession>
<feature type="region of interest" description="Disordered" evidence="1">
    <location>
        <begin position="1"/>
        <end position="25"/>
    </location>
</feature>
<proteinExistence type="predicted"/>
<evidence type="ECO:0000313" key="2">
    <source>
        <dbReference type="EMBL" id="MBO2464965.1"/>
    </source>
</evidence>
<comment type="caution">
    <text evidence="2">The sequence shown here is derived from an EMBL/GenBank/DDBJ whole genome shotgun (WGS) entry which is preliminary data.</text>
</comment>
<dbReference type="RefSeq" id="WP_208251828.1">
    <property type="nucleotide sequence ID" value="NZ_JAGEPF010000040.1"/>
</dbReference>
<dbReference type="EMBL" id="JAGEPF010000040">
    <property type="protein sequence ID" value="MBO2464965.1"/>
    <property type="molecule type" value="Genomic_DNA"/>
</dbReference>
<dbReference type="Proteomes" id="UP000680206">
    <property type="component" value="Unassembled WGS sequence"/>
</dbReference>
<keyword evidence="3" id="KW-1185">Reference proteome</keyword>
<name>A0ABS3S9R7_9ACTN</name>
<evidence type="ECO:0000313" key="3">
    <source>
        <dbReference type="Proteomes" id="UP000680206"/>
    </source>
</evidence>
<sequence length="71" mass="7676">MLTITPTPDKRYRLTRSPATQSAGLSRAQAIHQLIDHGLRAEEATALLELTGALGTLTLLPTPPRAPHRNP</sequence>
<reference evidence="2 3" key="1">
    <citation type="submission" date="2021-03" db="EMBL/GenBank/DDBJ databases">
        <title>Actinomadura violae sp. nov., isolated from lichen in Thailand.</title>
        <authorList>
            <person name="Kanchanasin P."/>
            <person name="Saeng-In P."/>
            <person name="Phongsopitanun W."/>
            <person name="Yuki M."/>
            <person name="Kudo T."/>
            <person name="Ohkuma M."/>
            <person name="Tanasupawat S."/>
        </authorList>
    </citation>
    <scope>NUCLEOTIDE SEQUENCE [LARGE SCALE GENOMIC DNA]</scope>
    <source>
        <strain evidence="2 3">LCR2-06</strain>
    </source>
</reference>
<gene>
    <name evidence="2" type="ORF">J4709_46110</name>
</gene>
<organism evidence="2 3">
    <name type="scientific">Actinomadura violacea</name>
    <dbReference type="NCBI Taxonomy" id="2819934"/>
    <lineage>
        <taxon>Bacteria</taxon>
        <taxon>Bacillati</taxon>
        <taxon>Actinomycetota</taxon>
        <taxon>Actinomycetes</taxon>
        <taxon>Streptosporangiales</taxon>
        <taxon>Thermomonosporaceae</taxon>
        <taxon>Actinomadura</taxon>
    </lineage>
</organism>
<protein>
    <submittedName>
        <fullName evidence="2">Uncharacterized protein</fullName>
    </submittedName>
</protein>